<protein>
    <recommendedName>
        <fullName evidence="5">Peptidoglycan-binding protein</fullName>
    </recommendedName>
</protein>
<keyword evidence="2" id="KW-0732">Signal</keyword>
<dbReference type="PROSITE" id="PS51318">
    <property type="entry name" value="TAT"/>
    <property type="match status" value="1"/>
</dbReference>
<feature type="compositionally biased region" description="Low complexity" evidence="1">
    <location>
        <begin position="1"/>
        <end position="14"/>
    </location>
</feature>
<dbReference type="EMBL" id="JAVYII010000004">
    <property type="protein sequence ID" value="MDT9593471.1"/>
    <property type="molecule type" value="Genomic_DNA"/>
</dbReference>
<dbReference type="RefSeq" id="WP_315732967.1">
    <property type="nucleotide sequence ID" value="NZ_JAVYII010000004.1"/>
</dbReference>
<evidence type="ECO:0000256" key="1">
    <source>
        <dbReference type="SAM" id="MobiDB-lite"/>
    </source>
</evidence>
<feature type="region of interest" description="Disordered" evidence="1">
    <location>
        <begin position="1"/>
        <end position="21"/>
    </location>
</feature>
<accession>A0ABU3PW60</accession>
<reference evidence="3 4" key="1">
    <citation type="submission" date="2023-08" db="EMBL/GenBank/DDBJ databases">
        <title>Nocardioides seae sp. nov., a bacterium isolated from a soil.</title>
        <authorList>
            <person name="Wang X."/>
        </authorList>
    </citation>
    <scope>NUCLEOTIDE SEQUENCE [LARGE SCALE GENOMIC DNA]</scope>
    <source>
        <strain evidence="3 4">YZH12</strain>
    </source>
</reference>
<evidence type="ECO:0000313" key="4">
    <source>
        <dbReference type="Proteomes" id="UP001268542"/>
    </source>
</evidence>
<feature type="signal peptide" evidence="2">
    <location>
        <begin position="1"/>
        <end position="42"/>
    </location>
</feature>
<dbReference type="Proteomes" id="UP001268542">
    <property type="component" value="Unassembled WGS sequence"/>
</dbReference>
<feature type="chain" id="PRO_5045882741" description="Peptidoglycan-binding protein" evidence="2">
    <location>
        <begin position="43"/>
        <end position="180"/>
    </location>
</feature>
<dbReference type="InterPro" id="IPR006311">
    <property type="entry name" value="TAT_signal"/>
</dbReference>
<proteinExistence type="predicted"/>
<keyword evidence="4" id="KW-1185">Reference proteome</keyword>
<organism evidence="3 4">
    <name type="scientific">Nocardioides imazamoxiresistens</name>
    <dbReference type="NCBI Taxonomy" id="3231893"/>
    <lineage>
        <taxon>Bacteria</taxon>
        <taxon>Bacillati</taxon>
        <taxon>Actinomycetota</taxon>
        <taxon>Actinomycetes</taxon>
        <taxon>Propionibacteriales</taxon>
        <taxon>Nocardioidaceae</taxon>
        <taxon>Nocardioides</taxon>
    </lineage>
</organism>
<sequence>MAISGTVSTSTGSRSGRRTRRRSLAGALAAAALALGGVVATAGPAAALTHADAAAQLSAAGIGISSSGGCTDRGTPTCTSLDGVRQATVSGAVTLAGASGCSLTVTGGTEVGHADGTYSHHNGYKLDFSLSSCLTSYVTSTFTYVGERGDGAALYRAGSGNEYAREGSHWDVTFYSCGGC</sequence>
<name>A0ABU3PW60_9ACTN</name>
<evidence type="ECO:0008006" key="5">
    <source>
        <dbReference type="Google" id="ProtNLM"/>
    </source>
</evidence>
<evidence type="ECO:0000256" key="2">
    <source>
        <dbReference type="SAM" id="SignalP"/>
    </source>
</evidence>
<comment type="caution">
    <text evidence="3">The sequence shown here is derived from an EMBL/GenBank/DDBJ whole genome shotgun (WGS) entry which is preliminary data.</text>
</comment>
<gene>
    <name evidence="3" type="ORF">RDV89_10370</name>
</gene>
<evidence type="ECO:0000313" key="3">
    <source>
        <dbReference type="EMBL" id="MDT9593471.1"/>
    </source>
</evidence>